<dbReference type="Proteomes" id="UP001054252">
    <property type="component" value="Unassembled WGS sequence"/>
</dbReference>
<protein>
    <recommendedName>
        <fullName evidence="2">At5g58720/SDE5-like UBA-like domain-containing protein</fullName>
    </recommendedName>
</protein>
<dbReference type="AlphaFoldDB" id="A0AAV5I6U8"/>
<dbReference type="PANTHER" id="PTHR47676">
    <property type="entry name" value="OS01G0225100 PROTEIN"/>
    <property type="match status" value="1"/>
</dbReference>
<feature type="region of interest" description="Disordered" evidence="1">
    <location>
        <begin position="1"/>
        <end position="35"/>
    </location>
</feature>
<evidence type="ECO:0000256" key="1">
    <source>
        <dbReference type="SAM" id="MobiDB-lite"/>
    </source>
</evidence>
<feature type="domain" description="At5g58720/SDE5-like UBA-like" evidence="2">
    <location>
        <begin position="40"/>
        <end position="80"/>
    </location>
</feature>
<feature type="compositionally biased region" description="Basic residues" evidence="1">
    <location>
        <begin position="1"/>
        <end position="14"/>
    </location>
</feature>
<name>A0AAV5I6U8_9ROSI</name>
<accession>A0AAV5I6U8</accession>
<gene>
    <name evidence="3" type="ORF">SLEP1_g6964</name>
</gene>
<reference evidence="3 4" key="1">
    <citation type="journal article" date="2021" name="Commun. Biol.">
        <title>The genome of Shorea leprosula (Dipterocarpaceae) highlights the ecological relevance of drought in aseasonal tropical rainforests.</title>
        <authorList>
            <person name="Ng K.K.S."/>
            <person name="Kobayashi M.J."/>
            <person name="Fawcett J.A."/>
            <person name="Hatakeyama M."/>
            <person name="Paape T."/>
            <person name="Ng C.H."/>
            <person name="Ang C.C."/>
            <person name="Tnah L.H."/>
            <person name="Lee C.T."/>
            <person name="Nishiyama T."/>
            <person name="Sese J."/>
            <person name="O'Brien M.J."/>
            <person name="Copetti D."/>
            <person name="Mohd Noor M.I."/>
            <person name="Ong R.C."/>
            <person name="Putra M."/>
            <person name="Sireger I.Z."/>
            <person name="Indrioko S."/>
            <person name="Kosugi Y."/>
            <person name="Izuno A."/>
            <person name="Isagi Y."/>
            <person name="Lee S.L."/>
            <person name="Shimizu K.K."/>
        </authorList>
    </citation>
    <scope>NUCLEOTIDE SEQUENCE [LARGE SCALE GENOMIC DNA]</scope>
    <source>
        <strain evidence="3">214</strain>
    </source>
</reference>
<evidence type="ECO:0000313" key="3">
    <source>
        <dbReference type="EMBL" id="GKU93366.1"/>
    </source>
</evidence>
<feature type="region of interest" description="Disordered" evidence="1">
    <location>
        <begin position="82"/>
        <end position="108"/>
    </location>
</feature>
<dbReference type="EMBL" id="BPVZ01000007">
    <property type="protein sequence ID" value="GKU93366.1"/>
    <property type="molecule type" value="Genomic_DNA"/>
</dbReference>
<comment type="caution">
    <text evidence="3">The sequence shown here is derived from an EMBL/GenBank/DDBJ whole genome shotgun (WGS) entry which is preliminary data.</text>
</comment>
<sequence>MTHRKKKNKKRSRPPKAPSNAATNEKQRQQQLFRQELCQQEEGRIVDLLTKAVDISLEKVESAYKQAHEDLMKTVEILLSGLDGDTNSEGPDPSTRESSSTPGLDFTETGCVQNVMTGRGKQPSRVVATMGRESRVLGQEYARASTHGSRNYLKVLTGSEAISPTSPTSNVSAQEVLDIPKSAEHDPSTTNWSNVVKKRQSRRPRFDASTSTVAERQQDNCGCTTMNVYELLIFYLGILTCQHNL</sequence>
<evidence type="ECO:0000313" key="4">
    <source>
        <dbReference type="Proteomes" id="UP001054252"/>
    </source>
</evidence>
<organism evidence="3 4">
    <name type="scientific">Rubroshorea leprosula</name>
    <dbReference type="NCBI Taxonomy" id="152421"/>
    <lineage>
        <taxon>Eukaryota</taxon>
        <taxon>Viridiplantae</taxon>
        <taxon>Streptophyta</taxon>
        <taxon>Embryophyta</taxon>
        <taxon>Tracheophyta</taxon>
        <taxon>Spermatophyta</taxon>
        <taxon>Magnoliopsida</taxon>
        <taxon>eudicotyledons</taxon>
        <taxon>Gunneridae</taxon>
        <taxon>Pentapetalae</taxon>
        <taxon>rosids</taxon>
        <taxon>malvids</taxon>
        <taxon>Malvales</taxon>
        <taxon>Dipterocarpaceae</taxon>
        <taxon>Rubroshorea</taxon>
    </lineage>
</organism>
<dbReference type="PANTHER" id="PTHR47676:SF1">
    <property type="entry name" value="SMR DOMAIN-CONTAINING PROTEIN"/>
    <property type="match status" value="1"/>
</dbReference>
<proteinExistence type="predicted"/>
<feature type="region of interest" description="Disordered" evidence="1">
    <location>
        <begin position="180"/>
        <end position="211"/>
    </location>
</feature>
<evidence type="ECO:0000259" key="2">
    <source>
        <dbReference type="Pfam" id="PF24767"/>
    </source>
</evidence>
<dbReference type="InterPro" id="IPR055319">
    <property type="entry name" value="At5g58720-like"/>
</dbReference>
<dbReference type="Pfam" id="PF24767">
    <property type="entry name" value="UBA_At5g58720"/>
    <property type="match status" value="1"/>
</dbReference>
<keyword evidence="4" id="KW-1185">Reference proteome</keyword>
<dbReference type="InterPro" id="IPR056254">
    <property type="entry name" value="At5g58720/SDE5-like_UBA-like"/>
</dbReference>